<dbReference type="InterPro" id="IPR044016">
    <property type="entry name" value="Big_13"/>
</dbReference>
<dbReference type="NCBIfam" id="NF033510">
    <property type="entry name" value="Ca_tandemer"/>
    <property type="match status" value="1"/>
</dbReference>
<dbReference type="InterPro" id="IPR013783">
    <property type="entry name" value="Ig-like_fold"/>
</dbReference>
<organism evidence="3">
    <name type="scientific">Salmonella enterica subsp. enterica serovar Newport str. CFSAN000835</name>
    <dbReference type="NCBI Taxonomy" id="1299174"/>
    <lineage>
        <taxon>Bacteria</taxon>
        <taxon>Pseudomonadati</taxon>
        <taxon>Pseudomonadota</taxon>
        <taxon>Gammaproteobacteria</taxon>
        <taxon>Enterobacterales</taxon>
        <taxon>Enterobacteriaceae</taxon>
        <taxon>Salmonella</taxon>
    </lineage>
</organism>
<evidence type="ECO:0000259" key="2">
    <source>
        <dbReference type="Pfam" id="PF19077"/>
    </source>
</evidence>
<dbReference type="Gene3D" id="6.20.50.90">
    <property type="match status" value="1"/>
</dbReference>
<dbReference type="RefSeq" id="WP_144049729.1">
    <property type="nucleotide sequence ID" value="NZ_QWJV01000175.1"/>
</dbReference>
<dbReference type="AlphaFoldDB" id="A0A658IM34"/>
<evidence type="ECO:0000256" key="1">
    <source>
        <dbReference type="SAM" id="MobiDB-lite"/>
    </source>
</evidence>
<feature type="compositionally biased region" description="Polar residues" evidence="1">
    <location>
        <begin position="190"/>
        <end position="209"/>
    </location>
</feature>
<proteinExistence type="predicted"/>
<sequence>DTGNDAADRITNITSPRFEISARESLQVVTVTLNGNVTTLNKGMGNKWIYTPEIPLLDGHYKLEVTAEDIAGNTINQEISFTIDTTVPVPDVDLLDADDSGESAVDNITNVTKPRFIISDIPTDIDTVTIKINGVSYPITLDGSNTGTFQVPVALKDGVYEAVVVFRDLAGNISETKLPFTIDTATSVSVRMDPTSDTGSSNSDNLTNRKSPKFGGTAEPDAKLVITIIDDTSGHEVLKKLVTVGVDGNWSMTPDALADGIYT</sequence>
<comment type="caution">
    <text evidence="3">The sequence shown here is derived from an EMBL/GenBank/DDBJ whole genome shotgun (WGS) entry which is preliminary data.</text>
</comment>
<dbReference type="Gene3D" id="2.60.40.10">
    <property type="entry name" value="Immunoglobulins"/>
    <property type="match status" value="2"/>
</dbReference>
<feature type="non-terminal residue" evidence="3">
    <location>
        <position position="263"/>
    </location>
</feature>
<dbReference type="Pfam" id="PF19077">
    <property type="entry name" value="Big_13"/>
    <property type="match status" value="3"/>
</dbReference>
<reference evidence="3" key="1">
    <citation type="submission" date="2018-08" db="EMBL/GenBank/DDBJ databases">
        <title>Whole genome sequencing of Salmonella enterica serotype newport.</title>
        <authorList>
            <person name="Bell R."/>
        </authorList>
    </citation>
    <scope>NUCLEOTIDE SEQUENCE [LARGE SCALE GENOMIC DNA]</scope>
    <source>
        <strain evidence="3">CFSAN000835</strain>
    </source>
</reference>
<feature type="domain" description="Bacterial Ig-like" evidence="2">
    <location>
        <begin position="1"/>
        <end position="85"/>
    </location>
</feature>
<feature type="domain" description="Bacterial Ig-like" evidence="2">
    <location>
        <begin position="188"/>
        <end position="263"/>
    </location>
</feature>
<evidence type="ECO:0000313" key="3">
    <source>
        <dbReference type="EMBL" id="RIQ17812.1"/>
    </source>
</evidence>
<dbReference type="Proteomes" id="UP000839534">
    <property type="component" value="Unassembled WGS sequence"/>
</dbReference>
<feature type="region of interest" description="Disordered" evidence="1">
    <location>
        <begin position="190"/>
        <end position="215"/>
    </location>
</feature>
<accession>A0A658IM34</accession>
<protein>
    <recommendedName>
        <fullName evidence="2">Bacterial Ig-like domain-containing protein</fullName>
    </recommendedName>
</protein>
<feature type="non-terminal residue" evidence="3">
    <location>
        <position position="1"/>
    </location>
</feature>
<dbReference type="EMBL" id="QWJV01000175">
    <property type="protein sequence ID" value="RIQ17812.1"/>
    <property type="molecule type" value="Genomic_DNA"/>
</dbReference>
<name>A0A658IM34_SALNE</name>
<gene>
    <name evidence="3" type="ORF">DLN06_26090</name>
</gene>
<feature type="domain" description="Bacterial Ig-like" evidence="2">
    <location>
        <begin position="86"/>
        <end position="184"/>
    </location>
</feature>